<keyword evidence="6 11" id="KW-0812">Transmembrane</keyword>
<keyword evidence="14" id="KW-1185">Reference proteome</keyword>
<evidence type="ECO:0000256" key="3">
    <source>
        <dbReference type="ARBA" id="ARBA00022448"/>
    </source>
</evidence>
<dbReference type="Pfam" id="PF21687">
    <property type="entry name" value="T2SSK_1st"/>
    <property type="match status" value="1"/>
</dbReference>
<evidence type="ECO:0000256" key="2">
    <source>
        <dbReference type="ARBA" id="ARBA00007246"/>
    </source>
</evidence>
<comment type="subcellular location">
    <subcellularLocation>
        <location evidence="1">Cell inner membrane</location>
    </subcellularLocation>
</comment>
<proteinExistence type="inferred from homology"/>
<dbReference type="InterPro" id="IPR005628">
    <property type="entry name" value="GspK"/>
</dbReference>
<feature type="domain" description="T2SS protein K first SAM-like" evidence="12">
    <location>
        <begin position="120"/>
        <end position="204"/>
    </location>
</feature>
<keyword evidence="3" id="KW-0813">Transport</keyword>
<evidence type="ECO:0000256" key="1">
    <source>
        <dbReference type="ARBA" id="ARBA00004533"/>
    </source>
</evidence>
<evidence type="ECO:0000313" key="14">
    <source>
        <dbReference type="Proteomes" id="UP000199415"/>
    </source>
</evidence>
<accession>A0A1G7NE35</accession>
<evidence type="ECO:0000256" key="9">
    <source>
        <dbReference type="ARBA" id="ARBA00023136"/>
    </source>
</evidence>
<dbReference type="Gene3D" id="1.10.40.60">
    <property type="entry name" value="EpsJ-like"/>
    <property type="match status" value="1"/>
</dbReference>
<dbReference type="GO" id="GO:0005886">
    <property type="term" value="C:plasma membrane"/>
    <property type="evidence" value="ECO:0007669"/>
    <property type="project" value="UniProtKB-SubCell"/>
</dbReference>
<sequence>MADQRGIALVIVLWMVTLLALMAASFLSETRTQALATQNRVAAAEAETAANAAVHWAIHQLLDGRQATNDSLPRTRRAVPVDGRPFRWRFQANGQGQPVDVTLRVRDETGKLDLNIVGTDILAGLFQQLGAERERARVLAARLADFRDSDDDPRPGGGEGRAYRQAGLPYGPKNSPFESVAEIAQVLGIDHRMVRRLRPHVTVVSGAPTVDPRVASAATLAALPGVKPDRARAYVEARRQAPATDPPTPPSGPAFAATPADSYAIVARAHGPDGAVFAREAVVEFQRRSRENPFTIRIWRQRMASGGA</sequence>
<evidence type="ECO:0000313" key="13">
    <source>
        <dbReference type="EMBL" id="SDF72293.1"/>
    </source>
</evidence>
<evidence type="ECO:0000256" key="10">
    <source>
        <dbReference type="SAM" id="MobiDB-lite"/>
    </source>
</evidence>
<dbReference type="STRING" id="1082479.SAMN05216241_102133"/>
<evidence type="ECO:0000256" key="11">
    <source>
        <dbReference type="SAM" id="Phobius"/>
    </source>
</evidence>
<dbReference type="PANTHER" id="PTHR38831:SF2">
    <property type="entry name" value="TYPE II SECRETION SYSTEM PROTEIN K"/>
    <property type="match status" value="1"/>
</dbReference>
<keyword evidence="7" id="KW-0653">Protein transport</keyword>
<feature type="transmembrane region" description="Helical" evidence="11">
    <location>
        <begin position="7"/>
        <end position="27"/>
    </location>
</feature>
<dbReference type="SUPFAM" id="SSF158544">
    <property type="entry name" value="GspK insert domain-like"/>
    <property type="match status" value="1"/>
</dbReference>
<evidence type="ECO:0000256" key="4">
    <source>
        <dbReference type="ARBA" id="ARBA00022475"/>
    </source>
</evidence>
<keyword evidence="9 11" id="KW-0472">Membrane</keyword>
<keyword evidence="8 11" id="KW-1133">Transmembrane helix</keyword>
<gene>
    <name evidence="13" type="ORF">SAMN05216241_102133</name>
</gene>
<dbReference type="InterPro" id="IPR038072">
    <property type="entry name" value="GspK_central_sf"/>
</dbReference>
<comment type="similarity">
    <text evidence="2">Belongs to the GSP K family.</text>
</comment>
<evidence type="ECO:0000256" key="5">
    <source>
        <dbReference type="ARBA" id="ARBA00022519"/>
    </source>
</evidence>
<organism evidence="13 14">
    <name type="scientific">Limimonas halophila</name>
    <dbReference type="NCBI Taxonomy" id="1082479"/>
    <lineage>
        <taxon>Bacteria</taxon>
        <taxon>Pseudomonadati</taxon>
        <taxon>Pseudomonadota</taxon>
        <taxon>Alphaproteobacteria</taxon>
        <taxon>Rhodospirillales</taxon>
        <taxon>Rhodovibrionaceae</taxon>
        <taxon>Limimonas</taxon>
    </lineage>
</organism>
<keyword evidence="4" id="KW-1003">Cell membrane</keyword>
<evidence type="ECO:0000256" key="6">
    <source>
        <dbReference type="ARBA" id="ARBA00022692"/>
    </source>
</evidence>
<dbReference type="RefSeq" id="WP_176758497.1">
    <property type="nucleotide sequence ID" value="NZ_FNCE01000002.1"/>
</dbReference>
<dbReference type="AlphaFoldDB" id="A0A1G7NE35"/>
<name>A0A1G7NE35_9PROT</name>
<reference evidence="13 14" key="1">
    <citation type="submission" date="2016-10" db="EMBL/GenBank/DDBJ databases">
        <authorList>
            <person name="de Groot N.N."/>
        </authorList>
    </citation>
    <scope>NUCLEOTIDE SEQUENCE [LARGE SCALE GENOMIC DNA]</scope>
    <source>
        <strain evidence="13 14">DSM 25584</strain>
    </source>
</reference>
<protein>
    <submittedName>
        <fullName evidence="13">Type II secretion system protein K (GspK)</fullName>
    </submittedName>
</protein>
<dbReference type="InterPro" id="IPR049031">
    <property type="entry name" value="T2SSK_SAM-like_1st"/>
</dbReference>
<evidence type="ECO:0000259" key="12">
    <source>
        <dbReference type="Pfam" id="PF21687"/>
    </source>
</evidence>
<evidence type="ECO:0000256" key="7">
    <source>
        <dbReference type="ARBA" id="ARBA00022927"/>
    </source>
</evidence>
<dbReference type="PANTHER" id="PTHR38831">
    <property type="entry name" value="TYPE II SECRETION SYSTEM PROTEIN K"/>
    <property type="match status" value="1"/>
</dbReference>
<evidence type="ECO:0000256" key="8">
    <source>
        <dbReference type="ARBA" id="ARBA00022989"/>
    </source>
</evidence>
<dbReference type="Proteomes" id="UP000199415">
    <property type="component" value="Unassembled WGS sequence"/>
</dbReference>
<dbReference type="GO" id="GO:0009306">
    <property type="term" value="P:protein secretion"/>
    <property type="evidence" value="ECO:0007669"/>
    <property type="project" value="InterPro"/>
</dbReference>
<dbReference type="EMBL" id="FNCE01000002">
    <property type="protein sequence ID" value="SDF72293.1"/>
    <property type="molecule type" value="Genomic_DNA"/>
</dbReference>
<keyword evidence="5" id="KW-0997">Cell inner membrane</keyword>
<feature type="region of interest" description="Disordered" evidence="10">
    <location>
        <begin position="147"/>
        <end position="170"/>
    </location>
</feature>